<dbReference type="RefSeq" id="XP_047759796.1">
    <property type="nucleotide sequence ID" value="XM_047907292.1"/>
</dbReference>
<reference evidence="2" key="2">
    <citation type="journal article" date="2022" name="Microb. Genom.">
        <title>A chromosome-scale genome assembly of the tomato pathogen Cladosporium fulvum reveals a compartmentalized genome architecture and the presence of a dispensable chromosome.</title>
        <authorList>
            <person name="Zaccaron A.Z."/>
            <person name="Chen L.H."/>
            <person name="Samaras A."/>
            <person name="Stergiopoulos I."/>
        </authorList>
    </citation>
    <scope>NUCLEOTIDE SEQUENCE</scope>
    <source>
        <strain evidence="2">Race5_Kim</strain>
    </source>
</reference>
<dbReference type="GeneID" id="71988022"/>
<proteinExistence type="predicted"/>
<feature type="region of interest" description="Disordered" evidence="1">
    <location>
        <begin position="42"/>
        <end position="71"/>
    </location>
</feature>
<sequence>MESAPNNQFFGRASDMIMLPEQGATTETEPFPAFDDTTFEISPTPSPSKATPCRSATNHISPSRPSPGTAHRIRDKVKAQLNERYTAEQQEAITELNFECLGEQQHNIQQSRKTTDDAMIYIEALKECLVTTSNLQRETADLHKHATESFQRASERLQAHLRSVVPSNNGSMGFPQYHVLRPHHDAFHHANSSAEIATNDQISPSLIRDHPLGIMPVRSLETVIEEGELETPESIQHSAFAHELPQHDYRPAHLL</sequence>
<evidence type="ECO:0000313" key="2">
    <source>
        <dbReference type="EMBL" id="UJO15430.1"/>
    </source>
</evidence>
<evidence type="ECO:0000313" key="3">
    <source>
        <dbReference type="Proteomes" id="UP000756132"/>
    </source>
</evidence>
<keyword evidence="3" id="KW-1185">Reference proteome</keyword>
<evidence type="ECO:0000256" key="1">
    <source>
        <dbReference type="SAM" id="MobiDB-lite"/>
    </source>
</evidence>
<accession>A0A9Q8LDK9</accession>
<dbReference type="EMBL" id="CP090165">
    <property type="protein sequence ID" value="UJO15430.1"/>
    <property type="molecule type" value="Genomic_DNA"/>
</dbReference>
<reference evidence="2" key="1">
    <citation type="submission" date="2021-12" db="EMBL/GenBank/DDBJ databases">
        <authorList>
            <person name="Zaccaron A."/>
            <person name="Stergiopoulos I."/>
        </authorList>
    </citation>
    <scope>NUCLEOTIDE SEQUENCE</scope>
    <source>
        <strain evidence="2">Race5_Kim</strain>
    </source>
</reference>
<dbReference type="Proteomes" id="UP000756132">
    <property type="component" value="Chromosome 3"/>
</dbReference>
<gene>
    <name evidence="2" type="ORF">CLAFUR5_08144</name>
</gene>
<organism evidence="2 3">
    <name type="scientific">Passalora fulva</name>
    <name type="common">Tomato leaf mold</name>
    <name type="synonym">Cladosporium fulvum</name>
    <dbReference type="NCBI Taxonomy" id="5499"/>
    <lineage>
        <taxon>Eukaryota</taxon>
        <taxon>Fungi</taxon>
        <taxon>Dikarya</taxon>
        <taxon>Ascomycota</taxon>
        <taxon>Pezizomycotina</taxon>
        <taxon>Dothideomycetes</taxon>
        <taxon>Dothideomycetidae</taxon>
        <taxon>Mycosphaerellales</taxon>
        <taxon>Mycosphaerellaceae</taxon>
        <taxon>Fulvia</taxon>
    </lineage>
</organism>
<feature type="compositionally biased region" description="Polar residues" evidence="1">
    <location>
        <begin position="42"/>
        <end position="63"/>
    </location>
</feature>
<protein>
    <submittedName>
        <fullName evidence="2">Uncharacterized protein</fullName>
    </submittedName>
</protein>
<dbReference type="KEGG" id="ffu:CLAFUR5_08144"/>
<dbReference type="OMA" id="HKHATES"/>
<dbReference type="AlphaFoldDB" id="A0A9Q8LDK9"/>
<name>A0A9Q8LDK9_PASFU</name>